<proteinExistence type="predicted"/>
<dbReference type="GO" id="GO:0003713">
    <property type="term" value="F:transcription coactivator activity"/>
    <property type="evidence" value="ECO:0007669"/>
    <property type="project" value="TreeGrafter"/>
</dbReference>
<feature type="region of interest" description="Disordered" evidence="1">
    <location>
        <begin position="129"/>
        <end position="185"/>
    </location>
</feature>
<evidence type="ECO:0000259" key="2">
    <source>
        <dbReference type="Pfam" id="PF26118"/>
    </source>
</evidence>
<reference evidence="3 4" key="1">
    <citation type="submission" date="2019-10" db="EMBL/GenBank/DDBJ databases">
        <authorList>
            <person name="Palmer J.M."/>
        </authorList>
    </citation>
    <scope>NUCLEOTIDE SEQUENCE [LARGE SCALE GENOMIC DNA]</scope>
    <source>
        <strain evidence="3 4">TWF694</strain>
    </source>
</reference>
<dbReference type="PANTHER" id="PTHR46007">
    <property type="entry name" value="MEDIATOR OF RNA POLYMERASE II TRANSCRIPTION SUBUNIT 12"/>
    <property type="match status" value="1"/>
</dbReference>
<feature type="region of interest" description="Disordered" evidence="1">
    <location>
        <begin position="198"/>
        <end position="251"/>
    </location>
</feature>
<evidence type="ECO:0000313" key="3">
    <source>
        <dbReference type="EMBL" id="KAK6542586.1"/>
    </source>
</evidence>
<feature type="domain" description="DUF8035" evidence="2">
    <location>
        <begin position="549"/>
        <end position="602"/>
    </location>
</feature>
<feature type="region of interest" description="Disordered" evidence="1">
    <location>
        <begin position="86"/>
        <end position="117"/>
    </location>
</feature>
<evidence type="ECO:0000313" key="4">
    <source>
        <dbReference type="Proteomes" id="UP001365542"/>
    </source>
</evidence>
<feature type="region of interest" description="Disordered" evidence="1">
    <location>
        <begin position="670"/>
        <end position="719"/>
    </location>
</feature>
<feature type="region of interest" description="Disordered" evidence="1">
    <location>
        <begin position="434"/>
        <end position="465"/>
    </location>
</feature>
<dbReference type="InterPro" id="IPR051647">
    <property type="entry name" value="Mediator_comp_sub12"/>
</dbReference>
<keyword evidence="4" id="KW-1185">Reference proteome</keyword>
<gene>
    <name evidence="3" type="ORF">TWF694_006532</name>
</gene>
<dbReference type="GO" id="GO:0045944">
    <property type="term" value="P:positive regulation of transcription by RNA polymerase II"/>
    <property type="evidence" value="ECO:0007669"/>
    <property type="project" value="TreeGrafter"/>
</dbReference>
<dbReference type="Pfam" id="PF26118">
    <property type="entry name" value="DUF8035"/>
    <property type="match status" value="1"/>
</dbReference>
<sequence>MANQAPYGYYGNDFRSKKQPASQNPYRASTGNAAGLYGGGAGAGTGYNYRDIPDDWSSTYYGDDFTDDSVSEDFQRISISNRHAAAAALEGRGRHQQPPQQQHHQHPQHPHHQHPQQKLYSNYAANVAAGRAGGRSSHIPQSHREPSPTDSSYSQTTTSASTYAAHHQHVQQAAAYHAHNRQPSKSLDRLSHYLPRGYRLAGPYQPDDESVGPDTAFEERSRGVMVPARTVPRNRSVRRQSSPEGRNRDEFLGKLERELALEKLEKEKEKERERAYYAQAEKAAAYRRSLSQDRNALRNDQLKLQQQLQQLQLQQKQQQRQERQSRRESRGAPGQLARRSSSIGRLDSLSLGDQTDVSPHNMAGALVRRSKSVGAREALRRRRSLGPINTQIIPGQEEGPAATAVRLDLGGRDVDISVNDRDKRRAPAIGSITINQHSRKDGEPRERGLGAPSESGRTRTTAMTDREREYEEKMRRFHADLSSSPPTSPEMDDEYARMERKFNFRQPRPRSASLGTPLTRRTKVPLQIAAPPGNPNVGLVPATPGGTEPRHTRISRKIVTRHALESLGYQYEDTGDTFTVFEVLQPEQIDELMDMTARIRAARHDRRRERSRGDRQFAAQAAAGFGRFDEYGSRKAPAAGRPLRPIVNQEPVYREPPTAVAPMPGAWPTAVQQQQQIVPERRNIPMPDYTKYQRAGPSTLGGPPVQQQQGRRDPKRYYL</sequence>
<name>A0AAV9XM18_9PEZI</name>
<protein>
    <recommendedName>
        <fullName evidence="2">DUF8035 domain-containing protein</fullName>
    </recommendedName>
</protein>
<dbReference type="EMBL" id="JAVHJO010000002">
    <property type="protein sequence ID" value="KAK6542586.1"/>
    <property type="molecule type" value="Genomic_DNA"/>
</dbReference>
<feature type="compositionally biased region" description="Basic and acidic residues" evidence="1">
    <location>
        <begin position="710"/>
        <end position="719"/>
    </location>
</feature>
<feature type="compositionally biased region" description="Basic and acidic residues" evidence="1">
    <location>
        <begin position="319"/>
        <end position="330"/>
    </location>
</feature>
<organism evidence="3 4">
    <name type="scientific">Orbilia ellipsospora</name>
    <dbReference type="NCBI Taxonomy" id="2528407"/>
    <lineage>
        <taxon>Eukaryota</taxon>
        <taxon>Fungi</taxon>
        <taxon>Dikarya</taxon>
        <taxon>Ascomycota</taxon>
        <taxon>Pezizomycotina</taxon>
        <taxon>Orbiliomycetes</taxon>
        <taxon>Orbiliales</taxon>
        <taxon>Orbiliaceae</taxon>
        <taxon>Orbilia</taxon>
    </lineage>
</organism>
<feature type="compositionally biased region" description="Low complexity" evidence="1">
    <location>
        <begin position="151"/>
        <end position="177"/>
    </location>
</feature>
<comment type="caution">
    <text evidence="3">The sequence shown here is derived from an EMBL/GenBank/DDBJ whole genome shotgun (WGS) entry which is preliminary data.</text>
</comment>
<dbReference type="AlphaFoldDB" id="A0AAV9XM18"/>
<feature type="region of interest" description="Disordered" evidence="1">
    <location>
        <begin position="527"/>
        <end position="551"/>
    </location>
</feature>
<feature type="region of interest" description="Disordered" evidence="1">
    <location>
        <begin position="313"/>
        <end position="377"/>
    </location>
</feature>
<feature type="compositionally biased region" description="Basic and acidic residues" evidence="1">
    <location>
        <begin position="438"/>
        <end position="448"/>
    </location>
</feature>
<feature type="region of interest" description="Disordered" evidence="1">
    <location>
        <begin position="1"/>
        <end position="53"/>
    </location>
</feature>
<feature type="compositionally biased region" description="Gly residues" evidence="1">
    <location>
        <begin position="36"/>
        <end position="45"/>
    </location>
</feature>
<accession>A0AAV9XM18</accession>
<dbReference type="InterPro" id="IPR058348">
    <property type="entry name" value="DUF8035"/>
</dbReference>
<feature type="compositionally biased region" description="Polar residues" evidence="1">
    <location>
        <begin position="19"/>
        <end position="29"/>
    </location>
</feature>
<evidence type="ECO:0000256" key="1">
    <source>
        <dbReference type="SAM" id="MobiDB-lite"/>
    </source>
</evidence>
<feature type="compositionally biased region" description="Basic residues" evidence="1">
    <location>
        <begin position="103"/>
        <end position="115"/>
    </location>
</feature>
<dbReference type="PANTHER" id="PTHR46007:SF11">
    <property type="entry name" value="MEDIATOR OF RNA POLYMERASE II TRANSCRIPTION SUBUNIT 12"/>
    <property type="match status" value="1"/>
</dbReference>
<dbReference type="Proteomes" id="UP001365542">
    <property type="component" value="Unassembled WGS sequence"/>
</dbReference>
<dbReference type="GO" id="GO:0016592">
    <property type="term" value="C:mediator complex"/>
    <property type="evidence" value="ECO:0007669"/>
    <property type="project" value="TreeGrafter"/>
</dbReference>